<dbReference type="InterPro" id="IPR029063">
    <property type="entry name" value="SAM-dependent_MTases_sf"/>
</dbReference>
<dbReference type="RefSeq" id="WP_135501120.1">
    <property type="nucleotide sequence ID" value="NZ_JACHHE010000006.1"/>
</dbReference>
<dbReference type="OrthoDB" id="9784101at2"/>
<evidence type="ECO:0000313" key="5">
    <source>
        <dbReference type="Proteomes" id="UP000525923"/>
    </source>
</evidence>
<gene>
    <name evidence="4" type="ORF">HNQ44_002412</name>
</gene>
<dbReference type="SUPFAM" id="SSF53335">
    <property type="entry name" value="S-adenosyl-L-methionine-dependent methyltransferases"/>
    <property type="match status" value="1"/>
</dbReference>
<accession>A0A7W8FVK9</accession>
<feature type="region of interest" description="Disordered" evidence="2">
    <location>
        <begin position="1"/>
        <end position="21"/>
    </location>
</feature>
<evidence type="ECO:0000256" key="1">
    <source>
        <dbReference type="ARBA" id="ARBA00022679"/>
    </source>
</evidence>
<evidence type="ECO:0000259" key="3">
    <source>
        <dbReference type="Pfam" id="PF08241"/>
    </source>
</evidence>
<keyword evidence="5" id="KW-1185">Reference proteome</keyword>
<sequence>MHESSSKPHETHSHKGKIAYLESRERRGEFSPEQLFSKIPLQQSGNVLDFGAGTGYFSLPLAKKMMGKVYAMDIDPSMLDIIALKAEEEHITNIVRLHAGSDGIPLPDASIDLVIASLVLHEINPLAPSLDAICKVLKEEGFLVCIELEPKSDPLHKAPRITSAGMEEALTAAGFRITEKFFPAASLYVLIAQK</sequence>
<dbReference type="Pfam" id="PF08241">
    <property type="entry name" value="Methyltransf_11"/>
    <property type="match status" value="1"/>
</dbReference>
<dbReference type="InterPro" id="IPR013216">
    <property type="entry name" value="Methyltransf_11"/>
</dbReference>
<keyword evidence="4" id="KW-0489">Methyltransferase</keyword>
<dbReference type="CDD" id="cd02440">
    <property type="entry name" value="AdoMet_MTases"/>
    <property type="match status" value="1"/>
</dbReference>
<keyword evidence="4" id="KW-0830">Ubiquinone</keyword>
<dbReference type="PANTHER" id="PTHR43861:SF3">
    <property type="entry name" value="PUTATIVE (AFU_ORTHOLOGUE AFUA_2G14390)-RELATED"/>
    <property type="match status" value="1"/>
</dbReference>
<comment type="caution">
    <text evidence="4">The sequence shown here is derived from an EMBL/GenBank/DDBJ whole genome shotgun (WGS) entry which is preliminary data.</text>
</comment>
<evidence type="ECO:0000256" key="2">
    <source>
        <dbReference type="SAM" id="MobiDB-lite"/>
    </source>
</evidence>
<proteinExistence type="predicted"/>
<dbReference type="Proteomes" id="UP000525923">
    <property type="component" value="Unassembled WGS sequence"/>
</dbReference>
<protein>
    <submittedName>
        <fullName evidence="4">Ubiquinone/menaquinone biosynthesis C-methylase UbiE</fullName>
    </submittedName>
</protein>
<feature type="domain" description="Methyltransferase type 11" evidence="3">
    <location>
        <begin position="48"/>
        <end position="145"/>
    </location>
</feature>
<organism evidence="4 5">
    <name type="scientific">Planococcus koreensis</name>
    <dbReference type="NCBI Taxonomy" id="112331"/>
    <lineage>
        <taxon>Bacteria</taxon>
        <taxon>Bacillati</taxon>
        <taxon>Bacillota</taxon>
        <taxon>Bacilli</taxon>
        <taxon>Bacillales</taxon>
        <taxon>Caryophanaceae</taxon>
        <taxon>Planococcus</taxon>
    </lineage>
</organism>
<dbReference type="EMBL" id="JACHHE010000006">
    <property type="protein sequence ID" value="MBB5180967.1"/>
    <property type="molecule type" value="Genomic_DNA"/>
</dbReference>
<evidence type="ECO:0000313" key="4">
    <source>
        <dbReference type="EMBL" id="MBB5180967.1"/>
    </source>
</evidence>
<dbReference type="Gene3D" id="3.40.50.150">
    <property type="entry name" value="Vaccinia Virus protein VP39"/>
    <property type="match status" value="1"/>
</dbReference>
<dbReference type="AlphaFoldDB" id="A0A7W8FVK9"/>
<dbReference type="GO" id="GO:0008757">
    <property type="term" value="F:S-adenosylmethionine-dependent methyltransferase activity"/>
    <property type="evidence" value="ECO:0007669"/>
    <property type="project" value="InterPro"/>
</dbReference>
<dbReference type="GO" id="GO:0032259">
    <property type="term" value="P:methylation"/>
    <property type="evidence" value="ECO:0007669"/>
    <property type="project" value="UniProtKB-KW"/>
</dbReference>
<keyword evidence="1" id="KW-0808">Transferase</keyword>
<feature type="compositionally biased region" description="Basic and acidic residues" evidence="2">
    <location>
        <begin position="1"/>
        <end position="13"/>
    </location>
</feature>
<dbReference type="PANTHER" id="PTHR43861">
    <property type="entry name" value="TRANS-ACONITATE 2-METHYLTRANSFERASE-RELATED"/>
    <property type="match status" value="1"/>
</dbReference>
<name>A0A7W8FVK9_9BACL</name>
<reference evidence="4 5" key="1">
    <citation type="submission" date="2020-08" db="EMBL/GenBank/DDBJ databases">
        <title>Genomic Encyclopedia of Type Strains, Phase IV (KMG-IV): sequencing the most valuable type-strain genomes for metagenomic binning, comparative biology and taxonomic classification.</title>
        <authorList>
            <person name="Goeker M."/>
        </authorList>
    </citation>
    <scope>NUCLEOTIDE SEQUENCE [LARGE SCALE GENOMIC DNA]</scope>
    <source>
        <strain evidence="4 5">DSM 15895</strain>
    </source>
</reference>